<dbReference type="PANTHER" id="PTHR23028:SF131">
    <property type="entry name" value="BLR2367 PROTEIN"/>
    <property type="match status" value="1"/>
</dbReference>
<comment type="caution">
    <text evidence="3">The sequence shown here is derived from an EMBL/GenBank/DDBJ whole genome shotgun (WGS) entry which is preliminary data.</text>
</comment>
<protein>
    <submittedName>
        <fullName evidence="3">Acyltransferase</fullName>
    </submittedName>
</protein>
<dbReference type="Pfam" id="PF01757">
    <property type="entry name" value="Acyl_transf_3"/>
    <property type="match status" value="1"/>
</dbReference>
<feature type="transmembrane region" description="Helical" evidence="1">
    <location>
        <begin position="248"/>
        <end position="266"/>
    </location>
</feature>
<dbReference type="EMBL" id="BAABHC010000014">
    <property type="protein sequence ID" value="GAA4434225.1"/>
    <property type="molecule type" value="Genomic_DNA"/>
</dbReference>
<keyword evidence="1" id="KW-0812">Transmembrane</keyword>
<dbReference type="Proteomes" id="UP001500552">
    <property type="component" value="Unassembled WGS sequence"/>
</dbReference>
<dbReference type="GO" id="GO:0016746">
    <property type="term" value="F:acyltransferase activity"/>
    <property type="evidence" value="ECO:0007669"/>
    <property type="project" value="UniProtKB-KW"/>
</dbReference>
<organism evidence="3 4">
    <name type="scientific">Pontibacter saemangeumensis</name>
    <dbReference type="NCBI Taxonomy" id="1084525"/>
    <lineage>
        <taxon>Bacteria</taxon>
        <taxon>Pseudomonadati</taxon>
        <taxon>Bacteroidota</taxon>
        <taxon>Cytophagia</taxon>
        <taxon>Cytophagales</taxon>
        <taxon>Hymenobacteraceae</taxon>
        <taxon>Pontibacter</taxon>
    </lineage>
</organism>
<feature type="transmembrane region" description="Helical" evidence="1">
    <location>
        <begin position="155"/>
        <end position="175"/>
    </location>
</feature>
<dbReference type="InterPro" id="IPR002656">
    <property type="entry name" value="Acyl_transf_3_dom"/>
</dbReference>
<dbReference type="RefSeq" id="WP_345159477.1">
    <property type="nucleotide sequence ID" value="NZ_BAABHC010000014.1"/>
</dbReference>
<evidence type="ECO:0000313" key="4">
    <source>
        <dbReference type="Proteomes" id="UP001500552"/>
    </source>
</evidence>
<feature type="transmembrane region" description="Helical" evidence="1">
    <location>
        <begin position="278"/>
        <end position="297"/>
    </location>
</feature>
<sequence>MKVSRLHNLDYLRGLAAFGIMAYHYILFGYGDPSTDLFIKRLGFYGVSVFYVLSGLTLFHVYRNSMQPNREDMTDFFLKRGFRILPLLWVVTFATLLVRWSYPGEIKLLLNLTGLFGLVAPSEYIGTGVWSIGNELVFYLFFPLFMFLLRKHRGLLALVTALLIGIYIYFAYAVLLSFGEYGTGAWHAYINPLNQVFLFLAGFLVGAFFVSREIGNRKALLLLASSLAAFAFYPVGGVLDLISGNTRMVFSLLCILVCIAAYKITYRLPSFMERGFGLLGEISYSLYLLHPIVWFTVEKLVREVLFAPSGGKGGAVHGALPAA</sequence>
<feature type="transmembrane region" description="Helical" evidence="1">
    <location>
        <begin position="124"/>
        <end position="148"/>
    </location>
</feature>
<feature type="transmembrane region" description="Helical" evidence="1">
    <location>
        <begin position="219"/>
        <end position="236"/>
    </location>
</feature>
<feature type="transmembrane region" description="Helical" evidence="1">
    <location>
        <begin position="12"/>
        <end position="30"/>
    </location>
</feature>
<evidence type="ECO:0000256" key="1">
    <source>
        <dbReference type="SAM" id="Phobius"/>
    </source>
</evidence>
<feature type="transmembrane region" description="Helical" evidence="1">
    <location>
        <begin position="82"/>
        <end position="102"/>
    </location>
</feature>
<accession>A0ABP8LSI3</accession>
<dbReference type="InterPro" id="IPR050879">
    <property type="entry name" value="Acyltransferase_3"/>
</dbReference>
<keyword evidence="3" id="KW-0012">Acyltransferase</keyword>
<reference evidence="4" key="1">
    <citation type="journal article" date="2019" name="Int. J. Syst. Evol. Microbiol.">
        <title>The Global Catalogue of Microorganisms (GCM) 10K type strain sequencing project: providing services to taxonomists for standard genome sequencing and annotation.</title>
        <authorList>
            <consortium name="The Broad Institute Genomics Platform"/>
            <consortium name="The Broad Institute Genome Sequencing Center for Infectious Disease"/>
            <person name="Wu L."/>
            <person name="Ma J."/>
        </authorList>
    </citation>
    <scope>NUCLEOTIDE SEQUENCE [LARGE SCALE GENOMIC DNA]</scope>
    <source>
        <strain evidence="4">JCM 17926</strain>
    </source>
</reference>
<feature type="transmembrane region" description="Helical" evidence="1">
    <location>
        <begin position="195"/>
        <end position="212"/>
    </location>
</feature>
<evidence type="ECO:0000313" key="3">
    <source>
        <dbReference type="EMBL" id="GAA4434225.1"/>
    </source>
</evidence>
<dbReference type="PANTHER" id="PTHR23028">
    <property type="entry name" value="ACETYLTRANSFERASE"/>
    <property type="match status" value="1"/>
</dbReference>
<feature type="transmembrane region" description="Helical" evidence="1">
    <location>
        <begin position="42"/>
        <end position="62"/>
    </location>
</feature>
<keyword evidence="1" id="KW-1133">Transmembrane helix</keyword>
<gene>
    <name evidence="3" type="ORF">GCM10023188_24900</name>
</gene>
<feature type="domain" description="Acyltransferase 3" evidence="2">
    <location>
        <begin position="7"/>
        <end position="303"/>
    </location>
</feature>
<keyword evidence="4" id="KW-1185">Reference proteome</keyword>
<name>A0ABP8LSI3_9BACT</name>
<evidence type="ECO:0000259" key="2">
    <source>
        <dbReference type="Pfam" id="PF01757"/>
    </source>
</evidence>
<keyword evidence="1" id="KW-0472">Membrane</keyword>
<keyword evidence="3" id="KW-0808">Transferase</keyword>
<proteinExistence type="predicted"/>